<evidence type="ECO:0000256" key="2">
    <source>
        <dbReference type="ARBA" id="ARBA00022642"/>
    </source>
</evidence>
<dbReference type="PANTHER" id="PTHR11080:SF2">
    <property type="entry name" value="LD05707P"/>
    <property type="match status" value="1"/>
</dbReference>
<protein>
    <recommendedName>
        <fullName evidence="6">nicotinamidase</fullName>
        <ecNumber evidence="6">3.5.1.19</ecNumber>
    </recommendedName>
    <alternativeName>
        <fullName evidence="7">Nicotinamide deamidase</fullName>
    </alternativeName>
</protein>
<keyword evidence="4" id="KW-0378">Hydrolase</keyword>
<comment type="caution">
    <text evidence="9">The sequence shown here is derived from an EMBL/GenBank/DDBJ whole genome shotgun (WGS) entry which is preliminary data.</text>
</comment>
<accession>A0A844G7N2</accession>
<dbReference type="GO" id="GO:0019363">
    <property type="term" value="P:pyridine nucleotide biosynthetic process"/>
    <property type="evidence" value="ECO:0007669"/>
    <property type="project" value="UniProtKB-KW"/>
</dbReference>
<evidence type="ECO:0000256" key="4">
    <source>
        <dbReference type="ARBA" id="ARBA00022801"/>
    </source>
</evidence>
<keyword evidence="3" id="KW-0479">Metal-binding</keyword>
<dbReference type="GO" id="GO:0008936">
    <property type="term" value="F:nicotinamidase activity"/>
    <property type="evidence" value="ECO:0007669"/>
    <property type="project" value="UniProtKB-EC"/>
</dbReference>
<comment type="similarity">
    <text evidence="1">Belongs to the isochorismatase family.</text>
</comment>
<evidence type="ECO:0000256" key="7">
    <source>
        <dbReference type="ARBA" id="ARBA00043224"/>
    </source>
</evidence>
<dbReference type="PANTHER" id="PTHR11080">
    <property type="entry name" value="PYRAZINAMIDASE/NICOTINAMIDASE"/>
    <property type="match status" value="1"/>
</dbReference>
<evidence type="ECO:0000259" key="8">
    <source>
        <dbReference type="Pfam" id="PF00857"/>
    </source>
</evidence>
<dbReference type="Pfam" id="PF00857">
    <property type="entry name" value="Isochorismatase"/>
    <property type="match status" value="1"/>
</dbReference>
<gene>
    <name evidence="9" type="ORF">GKE73_00380</name>
</gene>
<evidence type="ECO:0000313" key="10">
    <source>
        <dbReference type="Proteomes" id="UP000446658"/>
    </source>
</evidence>
<dbReference type="InterPro" id="IPR052347">
    <property type="entry name" value="Isochorismatase_Nicotinamidase"/>
</dbReference>
<dbReference type="Gene3D" id="3.40.50.850">
    <property type="entry name" value="Isochorismatase-like"/>
    <property type="match status" value="1"/>
</dbReference>
<organism evidence="9 10">
    <name type="scientific">Paludibacterium denitrificans</name>
    <dbReference type="NCBI Taxonomy" id="2675226"/>
    <lineage>
        <taxon>Bacteria</taxon>
        <taxon>Pseudomonadati</taxon>
        <taxon>Pseudomonadota</taxon>
        <taxon>Betaproteobacteria</taxon>
        <taxon>Neisseriales</taxon>
        <taxon>Chromobacteriaceae</taxon>
        <taxon>Paludibacterium</taxon>
    </lineage>
</organism>
<sequence length="193" mass="20364">MSRQLELTPQRGDALLLVDMQNDFLPGGASAVASGDQVIAVLNAWLARFAAAGLPVFATRDWHPAQHCSFQTQGGPWPPHCVASTHGAGLTGSLHWPSGTQIISKATVPDAEAYSGFSHTDLHERLQAAEVTRLFVGGLATDYCVLETVLAALQHGYRVVLLQDGVRAVEVQAGDGKRAIAQMMAAGAVLLEG</sequence>
<evidence type="ECO:0000313" key="9">
    <source>
        <dbReference type="EMBL" id="MTD32313.1"/>
    </source>
</evidence>
<comment type="pathway">
    <text evidence="5">Cofactor biosynthesis; nicotinate biosynthesis; nicotinate from nicotinamide: step 1/1.</text>
</comment>
<keyword evidence="10" id="KW-1185">Reference proteome</keyword>
<dbReference type="Proteomes" id="UP000446658">
    <property type="component" value="Unassembled WGS sequence"/>
</dbReference>
<evidence type="ECO:0000256" key="6">
    <source>
        <dbReference type="ARBA" id="ARBA00039017"/>
    </source>
</evidence>
<dbReference type="InterPro" id="IPR036380">
    <property type="entry name" value="Isochorismatase-like_sf"/>
</dbReference>
<proteinExistence type="inferred from homology"/>
<dbReference type="GO" id="GO:0046872">
    <property type="term" value="F:metal ion binding"/>
    <property type="evidence" value="ECO:0007669"/>
    <property type="project" value="UniProtKB-KW"/>
</dbReference>
<reference evidence="9 10" key="1">
    <citation type="submission" date="2019-11" db="EMBL/GenBank/DDBJ databases">
        <title>Draft genome sequence of Paludibacterium sp. dN18-1.</title>
        <authorList>
            <person name="Im W.-T."/>
        </authorList>
    </citation>
    <scope>NUCLEOTIDE SEQUENCE [LARGE SCALE GENOMIC DNA]</scope>
    <source>
        <strain evidence="10">dN 18-1</strain>
    </source>
</reference>
<dbReference type="InterPro" id="IPR000868">
    <property type="entry name" value="Isochorismatase-like_dom"/>
</dbReference>
<dbReference type="EC" id="3.5.1.19" evidence="6"/>
<evidence type="ECO:0000256" key="1">
    <source>
        <dbReference type="ARBA" id="ARBA00006336"/>
    </source>
</evidence>
<feature type="domain" description="Isochorismatase-like" evidence="8">
    <location>
        <begin position="14"/>
        <end position="191"/>
    </location>
</feature>
<evidence type="ECO:0000256" key="5">
    <source>
        <dbReference type="ARBA" id="ARBA00037900"/>
    </source>
</evidence>
<dbReference type="AlphaFoldDB" id="A0A844G7N2"/>
<dbReference type="EMBL" id="WLYX01000001">
    <property type="protein sequence ID" value="MTD32313.1"/>
    <property type="molecule type" value="Genomic_DNA"/>
</dbReference>
<dbReference type="RefSeq" id="WP_230368665.1">
    <property type="nucleotide sequence ID" value="NZ_WLYX01000001.1"/>
</dbReference>
<keyword evidence="2" id="KW-0662">Pyridine nucleotide biosynthesis</keyword>
<evidence type="ECO:0000256" key="3">
    <source>
        <dbReference type="ARBA" id="ARBA00022723"/>
    </source>
</evidence>
<name>A0A844G7N2_9NEIS</name>
<dbReference type="SUPFAM" id="SSF52499">
    <property type="entry name" value="Isochorismatase-like hydrolases"/>
    <property type="match status" value="1"/>
</dbReference>